<evidence type="ECO:0000256" key="2">
    <source>
        <dbReference type="ARBA" id="ARBA00006054"/>
    </source>
</evidence>
<organism evidence="12 13">
    <name type="scientific">Parvibacter caecicola</name>
    <dbReference type="NCBI Taxonomy" id="747645"/>
    <lineage>
        <taxon>Bacteria</taxon>
        <taxon>Bacillati</taxon>
        <taxon>Actinomycetota</taxon>
        <taxon>Coriobacteriia</taxon>
        <taxon>Coriobacteriales</taxon>
        <taxon>Coriobacteriaceae</taxon>
        <taxon>Parvibacter</taxon>
    </lineage>
</organism>
<dbReference type="GO" id="GO:0006089">
    <property type="term" value="P:lactate metabolic process"/>
    <property type="evidence" value="ECO:0007669"/>
    <property type="project" value="TreeGrafter"/>
</dbReference>
<feature type="binding site" evidence="7">
    <location>
        <position position="187"/>
    </location>
    <ligand>
        <name>beta-D-fructose 1,6-bisphosphate</name>
        <dbReference type="ChEBI" id="CHEBI:32966"/>
        <note>allosteric activator</note>
    </ligand>
</feature>
<dbReference type="SUPFAM" id="SSF51735">
    <property type="entry name" value="NAD(P)-binding Rossmann-fold domains"/>
    <property type="match status" value="1"/>
</dbReference>
<dbReference type="EC" id="1.1.1.27" evidence="3 7"/>
<dbReference type="NCBIfam" id="NF000824">
    <property type="entry name" value="PRK00066.1"/>
    <property type="match status" value="1"/>
</dbReference>
<keyword evidence="7" id="KW-0597">Phosphoprotein</keyword>
<proteinExistence type="inferred from homology"/>
<dbReference type="PRINTS" id="PR00086">
    <property type="entry name" value="LLDHDRGNASE"/>
</dbReference>
<dbReference type="AlphaFoldDB" id="A0A4T9TC46"/>
<dbReference type="Pfam" id="PF02866">
    <property type="entry name" value="Ldh_1_C"/>
    <property type="match status" value="1"/>
</dbReference>
<dbReference type="CDD" id="cd05292">
    <property type="entry name" value="LDH_2"/>
    <property type="match status" value="1"/>
</dbReference>
<dbReference type="Proteomes" id="UP000309454">
    <property type="component" value="Unassembled WGS sequence"/>
</dbReference>
<evidence type="ECO:0000256" key="1">
    <source>
        <dbReference type="ARBA" id="ARBA00004843"/>
    </source>
</evidence>
<evidence type="ECO:0000256" key="8">
    <source>
        <dbReference type="PIRSR" id="PIRSR000102-1"/>
    </source>
</evidence>
<gene>
    <name evidence="7" type="primary">ldh</name>
    <name evidence="12" type="ORF">E5982_09285</name>
</gene>
<comment type="subcellular location">
    <subcellularLocation>
        <location evidence="7">Cytoplasm</location>
    </subcellularLocation>
</comment>
<dbReference type="GO" id="GO:0005737">
    <property type="term" value="C:cytoplasm"/>
    <property type="evidence" value="ECO:0007669"/>
    <property type="project" value="UniProtKB-SubCell"/>
</dbReference>
<evidence type="ECO:0000256" key="9">
    <source>
        <dbReference type="PIRSR" id="PIRSR000102-3"/>
    </source>
</evidence>
<keyword evidence="13" id="KW-1185">Reference proteome</keyword>
<evidence type="ECO:0000256" key="3">
    <source>
        <dbReference type="ARBA" id="ARBA00012967"/>
    </source>
</evidence>
<feature type="binding site" evidence="7">
    <location>
        <position position="162"/>
    </location>
    <ligand>
        <name>NAD(+)</name>
        <dbReference type="ChEBI" id="CHEBI:57540"/>
    </ligand>
</feature>
<dbReference type="InterPro" id="IPR018177">
    <property type="entry name" value="L-lactate_DH_AS"/>
</dbReference>
<keyword evidence="7" id="KW-0021">Allosteric enzyme</keyword>
<comment type="activity regulation">
    <text evidence="7">Allosterically activated by fructose 1,6-bisphosphate (FBP).</text>
</comment>
<comment type="function">
    <text evidence="7">Catalyzes the conversion of lactate to pyruvate.</text>
</comment>
<dbReference type="Gene3D" id="3.40.50.720">
    <property type="entry name" value="NAD(P)-binding Rossmann-like Domain"/>
    <property type="match status" value="1"/>
</dbReference>
<sequence>MTLTKTPHRGREKGRAMEEVNNRKVAIIGCGFVGSASAFALMESGLFTEMVLLDVDHARAEGEALDISHGTAFASPMEIYAGSYDDIADAAVIIITAGIGQKPGETRIDLVNKNVEVFKGILGEIRARQCGGIILVVSNPVDILTYVTVKLSGLPESRVIGSGTVLDTGRLKHIIGEKLSVDPRNVHARILGEHGDSELIAWSSAHVAGIPLEDFYHMRAKGSYDDFRQSMSDIVRNSAYEIIAKKKATYYGIAMAVTRICGAIVRDEKSVLSVSNYMQGEYGISDMALSTPCIVGKSGIEVRIPPSLNYQEQQELKASAAMLREVIDALDLIGAGSDAGEAAE</sequence>
<evidence type="ECO:0000313" key="12">
    <source>
        <dbReference type="EMBL" id="TJW09462.1"/>
    </source>
</evidence>
<comment type="caution">
    <text evidence="12">The sequence shown here is derived from an EMBL/GenBank/DDBJ whole genome shotgun (WGS) entry which is preliminary data.</text>
</comment>
<dbReference type="PANTHER" id="PTHR43128:SF16">
    <property type="entry name" value="L-LACTATE DEHYDROGENASE"/>
    <property type="match status" value="1"/>
</dbReference>
<keyword evidence="7" id="KW-0963">Cytoplasm</keyword>
<evidence type="ECO:0000256" key="7">
    <source>
        <dbReference type="HAMAP-Rule" id="MF_00488"/>
    </source>
</evidence>
<dbReference type="InterPro" id="IPR015955">
    <property type="entry name" value="Lactate_DH/Glyco_Ohase_4_C"/>
</dbReference>
<evidence type="ECO:0000256" key="6">
    <source>
        <dbReference type="ARBA" id="ARBA00049258"/>
    </source>
</evidence>
<evidence type="ECO:0000256" key="4">
    <source>
        <dbReference type="ARBA" id="ARBA00023002"/>
    </source>
</evidence>
<feature type="binding site" evidence="9">
    <location>
        <begin position="29"/>
        <end position="34"/>
    </location>
    <ligand>
        <name>NAD(+)</name>
        <dbReference type="ChEBI" id="CHEBI:57540"/>
    </ligand>
</feature>
<dbReference type="GO" id="GO:0006096">
    <property type="term" value="P:glycolytic process"/>
    <property type="evidence" value="ECO:0007669"/>
    <property type="project" value="UniProtKB-UniRule"/>
</dbReference>
<comment type="caution">
    <text evidence="7">Lacks conserved residue(s) required for the propagation of feature annotation.</text>
</comment>
<keyword evidence="5 7" id="KW-0520">NAD</keyword>
<feature type="binding site" evidence="7">
    <location>
        <position position="101"/>
    </location>
    <ligand>
        <name>substrate</name>
    </ligand>
</feature>
<comment type="catalytic activity">
    <reaction evidence="6 7">
        <text>(S)-lactate + NAD(+) = pyruvate + NADH + H(+)</text>
        <dbReference type="Rhea" id="RHEA:23444"/>
        <dbReference type="ChEBI" id="CHEBI:15361"/>
        <dbReference type="ChEBI" id="CHEBI:15378"/>
        <dbReference type="ChEBI" id="CHEBI:16651"/>
        <dbReference type="ChEBI" id="CHEBI:57540"/>
        <dbReference type="ChEBI" id="CHEBI:57945"/>
        <dbReference type="EC" id="1.1.1.27"/>
    </reaction>
</comment>
<dbReference type="InterPro" id="IPR001557">
    <property type="entry name" value="L-lactate/malate_DH"/>
</dbReference>
<feature type="active site" description="Proton acceptor" evidence="7 8">
    <location>
        <position position="194"/>
    </location>
</feature>
<evidence type="ECO:0000256" key="5">
    <source>
        <dbReference type="ARBA" id="ARBA00023027"/>
    </source>
</evidence>
<comment type="subunit">
    <text evidence="7">Homotetramer.</text>
</comment>
<feature type="domain" description="Lactate/malate dehydrogenase N-terminal" evidence="10">
    <location>
        <begin position="24"/>
        <end position="161"/>
    </location>
</feature>
<dbReference type="GO" id="GO:0004459">
    <property type="term" value="F:L-lactate dehydrogenase (NAD+) activity"/>
    <property type="evidence" value="ECO:0007669"/>
    <property type="project" value="UniProtKB-UniRule"/>
</dbReference>
<feature type="binding site" evidence="7">
    <location>
        <position position="84"/>
    </location>
    <ligand>
        <name>NAD(+)</name>
        <dbReference type="ChEBI" id="CHEBI:57540"/>
    </ligand>
</feature>
<dbReference type="NCBIfam" id="TIGR01771">
    <property type="entry name" value="L-LDH-NAD"/>
    <property type="match status" value="1"/>
</dbReference>
<feature type="binding site" evidence="7">
    <location>
        <position position="107"/>
    </location>
    <ligand>
        <name>substrate</name>
    </ligand>
</feature>
<evidence type="ECO:0000259" key="11">
    <source>
        <dbReference type="Pfam" id="PF02866"/>
    </source>
</evidence>
<dbReference type="PIRSF" id="PIRSF000102">
    <property type="entry name" value="Lac_mal_DH"/>
    <property type="match status" value="1"/>
</dbReference>
<feature type="modified residue" description="Phosphotyrosine" evidence="7">
    <location>
        <position position="240"/>
    </location>
</feature>
<dbReference type="SUPFAM" id="SSF56327">
    <property type="entry name" value="LDH C-terminal domain-like"/>
    <property type="match status" value="1"/>
</dbReference>
<dbReference type="UniPathway" id="UPA00554">
    <property type="reaction ID" value="UER00611"/>
</dbReference>
<dbReference type="PROSITE" id="PS00064">
    <property type="entry name" value="L_LDH"/>
    <property type="match status" value="1"/>
</dbReference>
<evidence type="ECO:0000313" key="13">
    <source>
        <dbReference type="Proteomes" id="UP000309454"/>
    </source>
</evidence>
<comment type="pathway">
    <text evidence="1 7">Fermentation; pyruvate fermentation to lactate; (S)-lactate from pyruvate: step 1/1.</text>
</comment>
<feature type="binding site" evidence="7">
    <location>
        <begin position="139"/>
        <end position="142"/>
    </location>
    <ligand>
        <name>substrate</name>
    </ligand>
</feature>
<feature type="binding site" evidence="7">
    <location>
        <position position="33"/>
    </location>
    <ligand>
        <name>NAD(+)</name>
        <dbReference type="ChEBI" id="CHEBI:57540"/>
    </ligand>
</feature>
<dbReference type="OrthoDB" id="9802969at2"/>
<evidence type="ECO:0000259" key="10">
    <source>
        <dbReference type="Pfam" id="PF00056"/>
    </source>
</evidence>
<keyword evidence="4 7" id="KW-0560">Oxidoreductase</keyword>
<feature type="binding site" evidence="7">
    <location>
        <position position="249"/>
    </location>
    <ligand>
        <name>substrate</name>
    </ligand>
</feature>
<feature type="binding site" evidence="9">
    <location>
        <position position="114"/>
    </location>
    <ligand>
        <name>NAD(+)</name>
        <dbReference type="ChEBI" id="CHEBI:57540"/>
    </ligand>
</feature>
<feature type="binding site" evidence="7 9">
    <location>
        <position position="54"/>
    </location>
    <ligand>
        <name>NAD(+)</name>
        <dbReference type="ChEBI" id="CHEBI:57540"/>
    </ligand>
</feature>
<protein>
    <recommendedName>
        <fullName evidence="3 7">L-lactate dehydrogenase</fullName>
        <shortName evidence="7">L-LDH</shortName>
        <ecNumber evidence="3 7">1.1.1.27</ecNumber>
    </recommendedName>
</protein>
<feature type="binding site" evidence="7">
    <location>
        <position position="172"/>
    </location>
    <ligand>
        <name>beta-D-fructose 1,6-bisphosphate</name>
        <dbReference type="ChEBI" id="CHEBI:32966"/>
        <note>allosteric activator</note>
    </ligand>
</feature>
<feature type="domain" description="Lactate/malate dehydrogenase C-terminal" evidence="11">
    <location>
        <begin position="164"/>
        <end position="328"/>
    </location>
</feature>
<comment type="similarity">
    <text evidence="2 7">Belongs to the LDH/MDH superfamily. LDH family.</text>
</comment>
<dbReference type="InterPro" id="IPR001236">
    <property type="entry name" value="Lactate/malate_DH_N"/>
</dbReference>
<dbReference type="EMBL" id="SSTM01000009">
    <property type="protein sequence ID" value="TJW09462.1"/>
    <property type="molecule type" value="Genomic_DNA"/>
</dbReference>
<feature type="binding site" evidence="7 9">
    <location>
        <begin position="137"/>
        <end position="139"/>
    </location>
    <ligand>
        <name>NAD(+)</name>
        <dbReference type="ChEBI" id="CHEBI:57540"/>
    </ligand>
</feature>
<dbReference type="PANTHER" id="PTHR43128">
    <property type="entry name" value="L-2-HYDROXYCARBOXYLATE DEHYDROGENASE (NAD(P)(+))"/>
    <property type="match status" value="1"/>
</dbReference>
<dbReference type="InterPro" id="IPR011304">
    <property type="entry name" value="L-lactate_DH"/>
</dbReference>
<dbReference type="InterPro" id="IPR022383">
    <property type="entry name" value="Lactate/malate_DH_C"/>
</dbReference>
<dbReference type="InterPro" id="IPR036291">
    <property type="entry name" value="NAD(P)-bd_dom_sf"/>
</dbReference>
<dbReference type="FunFam" id="3.40.50.720:FF:000018">
    <property type="entry name" value="Malate dehydrogenase"/>
    <property type="match status" value="1"/>
</dbReference>
<dbReference type="Gene3D" id="3.90.110.10">
    <property type="entry name" value="Lactate dehydrogenase/glycoside hydrolase, family 4, C-terminal"/>
    <property type="match status" value="1"/>
</dbReference>
<feature type="binding site" evidence="7">
    <location>
        <position position="59"/>
    </location>
    <ligand>
        <name>NAD(+)</name>
        <dbReference type="ChEBI" id="CHEBI:57540"/>
    </ligand>
</feature>
<dbReference type="HAMAP" id="MF_00488">
    <property type="entry name" value="Lactate_dehydrog"/>
    <property type="match status" value="1"/>
</dbReference>
<accession>A0A4T9TC46</accession>
<reference evidence="12 13" key="1">
    <citation type="submission" date="2019-04" db="EMBL/GenBank/DDBJ databases">
        <title>Microbes associate with the intestines of laboratory mice.</title>
        <authorList>
            <person name="Navarre W."/>
            <person name="Wong E."/>
            <person name="Huang K.C."/>
            <person name="Tropini C."/>
            <person name="Ng K."/>
            <person name="Yu B."/>
        </authorList>
    </citation>
    <scope>NUCLEOTIDE SEQUENCE [LARGE SCALE GENOMIC DNA]</scope>
    <source>
        <strain evidence="12 13">NM48_B13</strain>
    </source>
</reference>
<name>A0A4T9TC46_9ACTN</name>
<feature type="binding site" evidence="7">
    <location>
        <begin position="167"/>
        <end position="170"/>
    </location>
    <ligand>
        <name>substrate</name>
    </ligand>
</feature>
<dbReference type="Pfam" id="PF00056">
    <property type="entry name" value="Ldh_1_N"/>
    <property type="match status" value="1"/>
</dbReference>